<keyword evidence="10" id="KW-0645">Protease</keyword>
<evidence type="ECO:0000256" key="10">
    <source>
        <dbReference type="RuleBase" id="RU361240"/>
    </source>
</evidence>
<feature type="domain" description="Peptidase M28" evidence="11">
    <location>
        <begin position="115"/>
        <end position="356"/>
    </location>
</feature>
<dbReference type="GO" id="GO:0008233">
    <property type="term" value="F:peptidase activity"/>
    <property type="evidence" value="ECO:0007669"/>
    <property type="project" value="UniProtKB-KW"/>
</dbReference>
<feature type="signal peptide" evidence="10">
    <location>
        <begin position="1"/>
        <end position="20"/>
    </location>
</feature>
<accession>A0A507DEH4</accession>
<dbReference type="Gene3D" id="3.40.630.10">
    <property type="entry name" value="Zn peptidases"/>
    <property type="match status" value="1"/>
</dbReference>
<evidence type="ECO:0000256" key="4">
    <source>
        <dbReference type="ARBA" id="ARBA00022525"/>
    </source>
</evidence>
<evidence type="ECO:0000259" key="11">
    <source>
        <dbReference type="Pfam" id="PF04389"/>
    </source>
</evidence>
<dbReference type="STRING" id="286115.A0A507DEH4"/>
<dbReference type="SUPFAM" id="SSF53187">
    <property type="entry name" value="Zn-dependent exopeptidases"/>
    <property type="match status" value="1"/>
</dbReference>
<comment type="similarity">
    <text evidence="10">Belongs to the peptidase M28 family.</text>
</comment>
<evidence type="ECO:0000256" key="1">
    <source>
        <dbReference type="ARBA" id="ARBA00000001"/>
    </source>
</evidence>
<dbReference type="Proteomes" id="UP000320475">
    <property type="component" value="Unassembled WGS sequence"/>
</dbReference>
<keyword evidence="4" id="KW-0964">Secreted</keyword>
<dbReference type="AlphaFoldDB" id="A0A507DEH4"/>
<dbReference type="InterPro" id="IPR037457">
    <property type="entry name" value="M28_QC"/>
</dbReference>
<gene>
    <name evidence="12" type="ORF">SeLEV6574_g02673</name>
    <name evidence="13" type="ORF">SeMB42_g02384</name>
</gene>
<organism evidence="13 14">
    <name type="scientific">Synchytrium endobioticum</name>
    <dbReference type="NCBI Taxonomy" id="286115"/>
    <lineage>
        <taxon>Eukaryota</taxon>
        <taxon>Fungi</taxon>
        <taxon>Fungi incertae sedis</taxon>
        <taxon>Chytridiomycota</taxon>
        <taxon>Chytridiomycota incertae sedis</taxon>
        <taxon>Chytridiomycetes</taxon>
        <taxon>Synchytriales</taxon>
        <taxon>Synchytriaceae</taxon>
        <taxon>Synchytrium</taxon>
    </lineage>
</organism>
<feature type="chain" id="PRO_5033901847" description="Peptide hydrolase" evidence="10">
    <location>
        <begin position="21"/>
        <end position="366"/>
    </location>
</feature>
<name>A0A507DEH4_9FUNG</name>
<proteinExistence type="inferred from homology"/>
<reference evidence="14 15" key="1">
    <citation type="journal article" date="2019" name="Sci. Rep.">
        <title>Comparative genomics of chytrid fungi reveal insights into the obligate biotrophic and pathogenic lifestyle of Synchytrium endobioticum.</title>
        <authorList>
            <person name="van de Vossenberg B.T.L.H."/>
            <person name="Warris S."/>
            <person name="Nguyen H.D.T."/>
            <person name="van Gent-Pelzer M.P.E."/>
            <person name="Joly D.L."/>
            <person name="van de Geest H.C."/>
            <person name="Bonants P.J.M."/>
            <person name="Smith D.S."/>
            <person name="Levesque C.A."/>
            <person name="van der Lee T.A.J."/>
        </authorList>
    </citation>
    <scope>NUCLEOTIDE SEQUENCE [LARGE SCALE GENOMIC DNA]</scope>
    <source>
        <strain evidence="12 15">LEV6574</strain>
        <strain evidence="13 14">MB42</strain>
    </source>
</reference>
<dbReference type="GO" id="GO:0006508">
    <property type="term" value="P:proteolysis"/>
    <property type="evidence" value="ECO:0007669"/>
    <property type="project" value="UniProtKB-KW"/>
</dbReference>
<dbReference type="EMBL" id="QEAM01000078">
    <property type="protein sequence ID" value="TPX47416.1"/>
    <property type="molecule type" value="Genomic_DNA"/>
</dbReference>
<dbReference type="VEuPathDB" id="FungiDB:SeMB42_g02384"/>
<dbReference type="GO" id="GO:0005576">
    <property type="term" value="C:extracellular region"/>
    <property type="evidence" value="ECO:0007669"/>
    <property type="project" value="UniProtKB-SubCell"/>
</dbReference>
<dbReference type="OrthoDB" id="3907302at2759"/>
<comment type="caution">
    <text evidence="13">The sequence shown here is derived from an EMBL/GenBank/DDBJ whole genome shotgun (WGS) entry which is preliminary data.</text>
</comment>
<protein>
    <recommendedName>
        <fullName evidence="10">Peptide hydrolase</fullName>
        <ecNumber evidence="10">3.4.-.-</ecNumber>
    </recommendedName>
</protein>
<evidence type="ECO:0000256" key="5">
    <source>
        <dbReference type="ARBA" id="ARBA00022679"/>
    </source>
</evidence>
<dbReference type="PANTHER" id="PTHR12283:SF6">
    <property type="entry name" value="GLUTAMINYL-PEPTIDE CYCLOTRANSFERASE-RELATED"/>
    <property type="match status" value="1"/>
</dbReference>
<evidence type="ECO:0000256" key="3">
    <source>
        <dbReference type="ARBA" id="ARBA00006014"/>
    </source>
</evidence>
<dbReference type="GO" id="GO:0008270">
    <property type="term" value="F:zinc ion binding"/>
    <property type="evidence" value="ECO:0007669"/>
    <property type="project" value="TreeGrafter"/>
</dbReference>
<evidence type="ECO:0000313" key="14">
    <source>
        <dbReference type="Proteomes" id="UP000317494"/>
    </source>
</evidence>
<dbReference type="FunFam" id="3.40.630.10:FF:000029">
    <property type="entry name" value="Glutaminyl-peptide cyclotransferase"/>
    <property type="match status" value="1"/>
</dbReference>
<keyword evidence="10" id="KW-0378">Hydrolase</keyword>
<keyword evidence="10" id="KW-0732">Signal</keyword>
<keyword evidence="5" id="KW-0808">Transferase</keyword>
<comment type="similarity">
    <text evidence="3">Belongs to the glutaminyl-peptide cyclotransferase family.</text>
</comment>
<keyword evidence="6 10" id="KW-0479">Metal-binding</keyword>
<evidence type="ECO:0000313" key="12">
    <source>
        <dbReference type="EMBL" id="TPX47416.1"/>
    </source>
</evidence>
<comment type="subcellular location">
    <subcellularLocation>
        <location evidence="2">Secreted</location>
    </subcellularLocation>
</comment>
<dbReference type="EC" id="3.4.-.-" evidence="10"/>
<dbReference type="CDD" id="cd03880">
    <property type="entry name" value="M28_QC_like"/>
    <property type="match status" value="1"/>
</dbReference>
<evidence type="ECO:0000313" key="13">
    <source>
        <dbReference type="EMBL" id="TPX50099.1"/>
    </source>
</evidence>
<evidence type="ECO:0000256" key="8">
    <source>
        <dbReference type="ARBA" id="ARBA00023157"/>
    </source>
</evidence>
<comment type="catalytic activity">
    <reaction evidence="1">
        <text>N-terminal L-glutaminyl-[peptide] = N-terminal 5-oxo-L-prolyl-[peptide] + NH4(+)</text>
        <dbReference type="Rhea" id="RHEA:23652"/>
        <dbReference type="Rhea" id="RHEA-COMP:11736"/>
        <dbReference type="Rhea" id="RHEA-COMP:11846"/>
        <dbReference type="ChEBI" id="CHEBI:28938"/>
        <dbReference type="ChEBI" id="CHEBI:64722"/>
        <dbReference type="ChEBI" id="CHEBI:87215"/>
        <dbReference type="EC" id="2.3.2.5"/>
    </reaction>
</comment>
<evidence type="ECO:0000256" key="2">
    <source>
        <dbReference type="ARBA" id="ARBA00004613"/>
    </source>
</evidence>
<dbReference type="InterPro" id="IPR007484">
    <property type="entry name" value="Peptidase_M28"/>
</dbReference>
<dbReference type="Proteomes" id="UP000317494">
    <property type="component" value="Unassembled WGS sequence"/>
</dbReference>
<keyword evidence="14" id="KW-1185">Reference proteome</keyword>
<sequence>MATSLFLIYLLSSSTSLSSAYVDGRLLHSRFLTTAGTESDLVSIRNLSNLDVNLSLNASSGSLLTPLLIERVSGSAGNAMVQAYISSVLGDELGWSIELDAFKDVTPYGEKPFTNIIATFNPNASHKVVLAAHFDSKYFESGAFIGATDSAVPCAMLLDLARALTPLLKRQATLNQNAISDTTMNTFALGTSTTLQLIFFDGEEAFKQWTATDSLYGARHLAAKWEEAHILQSISLFVLLDLLGAPNPTFVNMNANTEWAWNRFAEINDRLNQYNLLSNTKSKSYNTYTNPRYFRVGYDFRYAGGVEDDHIPFQRRGVPVAHVIAVPFPTVWHTLHDDGSALDLNVIKDLALIFRVFVFEFLGLSV</sequence>
<evidence type="ECO:0000256" key="9">
    <source>
        <dbReference type="ARBA" id="ARBA00023315"/>
    </source>
</evidence>
<dbReference type="PANTHER" id="PTHR12283">
    <property type="entry name" value="GLUTAMINYL-PEPTIDE CYCLOTRANSFERASE"/>
    <property type="match status" value="1"/>
</dbReference>
<evidence type="ECO:0000313" key="15">
    <source>
        <dbReference type="Proteomes" id="UP000320475"/>
    </source>
</evidence>
<dbReference type="GO" id="GO:0016603">
    <property type="term" value="F:glutaminyl-peptide cyclotransferase activity"/>
    <property type="evidence" value="ECO:0007669"/>
    <property type="project" value="UniProtKB-EC"/>
</dbReference>
<evidence type="ECO:0000256" key="6">
    <source>
        <dbReference type="ARBA" id="ARBA00022723"/>
    </source>
</evidence>
<evidence type="ECO:0000256" key="7">
    <source>
        <dbReference type="ARBA" id="ARBA00022833"/>
    </source>
</evidence>
<dbReference type="Pfam" id="PF04389">
    <property type="entry name" value="Peptidase_M28"/>
    <property type="match status" value="1"/>
</dbReference>
<dbReference type="InterPro" id="IPR040234">
    <property type="entry name" value="QC/QCL"/>
</dbReference>
<keyword evidence="7 10" id="KW-0862">Zinc</keyword>
<dbReference type="EMBL" id="QEAN01000072">
    <property type="protein sequence ID" value="TPX50099.1"/>
    <property type="molecule type" value="Genomic_DNA"/>
</dbReference>
<keyword evidence="9" id="KW-0012">Acyltransferase</keyword>
<keyword evidence="8" id="KW-1015">Disulfide bond</keyword>